<dbReference type="EMBL" id="JACSQW010000013">
    <property type="protein sequence ID" value="MBD7895201.1"/>
    <property type="molecule type" value="Genomic_DNA"/>
</dbReference>
<accession>A0ABR8PD90</accession>
<feature type="transmembrane region" description="Helical" evidence="1">
    <location>
        <begin position="104"/>
        <end position="123"/>
    </location>
</feature>
<sequence length="574" mass="66425">MLREENMGKTRQIRIGTLLIVLMMFYIYSAECQFNGGVKLFGDGIFHVQRILEIRNAFLHLQMPSWVNFSTFFEIGQAVNGMYPDITLWPLVLITIFLSPQHQVVAISFLIFFLTLIVTWLCLSIRTNNIEMSFYLATIYTFSGYTLYQFLNEIQPSAAIINIFVFPIFFVSKELLGSKKIDITLICKFSLCIILIGFSHLLSLIVYGFLLGSVVLFRIFQKKISISFFVNAFLSFPLVLVGMSPIIYRVLKISSSGILEPFGKGHIKAATLPKMLNFISWWSREQLSIAALVLLIVVYCFFNSNMKSKLIRLSILEGYMFILCLKIFPWKAFNHVPLINNLQYTPWRFGIWLSVIPIIMFADNFKDYQQFIGIKISHILALLSVILSISAQSYLISGQVLRLNNDVIAQIMATTPIASEQKKTIMAMGEHPDYFPKVENVKNRKYELLPSRLDQIWNQKIKVENKSYDFVEKIGEQNLSFYVKNIKRQKGVNIELPILGYRSLDYHIALNNKKVQYKVNKQGNMVINNADIKMNSMKIDIRFIMPRVYKILLIISFISILFMLIPVIRSYRRE</sequence>
<reference evidence="2 3" key="1">
    <citation type="submission" date="2020-08" db="EMBL/GenBank/DDBJ databases">
        <title>A Genomic Blueprint of the Chicken Gut Microbiome.</title>
        <authorList>
            <person name="Gilroy R."/>
            <person name="Ravi A."/>
            <person name="Getino M."/>
            <person name="Pursley I."/>
            <person name="Horton D.L."/>
            <person name="Alikhan N.-F."/>
            <person name="Baker D."/>
            <person name="Gharbi K."/>
            <person name="Hall N."/>
            <person name="Watson M."/>
            <person name="Adriaenssens E.M."/>
            <person name="Foster-Nyarko E."/>
            <person name="Jarju S."/>
            <person name="Secka A."/>
            <person name="Antonio M."/>
            <person name="Oren A."/>
            <person name="Chaudhuri R."/>
            <person name="La Ragione R.M."/>
            <person name="Hildebrand F."/>
            <person name="Pallen M.J."/>
        </authorList>
    </citation>
    <scope>NUCLEOTIDE SEQUENCE [LARGE SCALE GENOMIC DNA]</scope>
    <source>
        <strain evidence="2 3">Sa3CUN2</strain>
    </source>
</reference>
<dbReference type="RefSeq" id="WP_191684538.1">
    <property type="nucleotide sequence ID" value="NZ_JACSQW010000013.1"/>
</dbReference>
<feature type="transmembrane region" description="Helical" evidence="1">
    <location>
        <begin position="548"/>
        <end position="568"/>
    </location>
</feature>
<evidence type="ECO:0000313" key="2">
    <source>
        <dbReference type="EMBL" id="MBD7895201.1"/>
    </source>
</evidence>
<evidence type="ECO:0000256" key="1">
    <source>
        <dbReference type="SAM" id="Phobius"/>
    </source>
</evidence>
<keyword evidence="1" id="KW-0472">Membrane</keyword>
<comment type="caution">
    <text evidence="2">The sequence shown here is derived from an EMBL/GenBank/DDBJ whole genome shotgun (WGS) entry which is preliminary data.</text>
</comment>
<gene>
    <name evidence="2" type="ORF">H9564_05710</name>
</gene>
<feature type="transmembrane region" description="Helical" evidence="1">
    <location>
        <begin position="154"/>
        <end position="172"/>
    </location>
</feature>
<feature type="transmembrane region" description="Helical" evidence="1">
    <location>
        <begin position="12"/>
        <end position="29"/>
    </location>
</feature>
<feature type="transmembrane region" description="Helical" evidence="1">
    <location>
        <begin position="377"/>
        <end position="396"/>
    </location>
</feature>
<feature type="transmembrane region" description="Helical" evidence="1">
    <location>
        <begin position="286"/>
        <end position="303"/>
    </location>
</feature>
<feature type="transmembrane region" description="Helical" evidence="1">
    <location>
        <begin position="349"/>
        <end position="365"/>
    </location>
</feature>
<organism evidence="2 3">
    <name type="scientific">Limosilactobacillus avistercoris</name>
    <dbReference type="NCBI Taxonomy" id="2762243"/>
    <lineage>
        <taxon>Bacteria</taxon>
        <taxon>Bacillati</taxon>
        <taxon>Bacillota</taxon>
        <taxon>Bacilli</taxon>
        <taxon>Lactobacillales</taxon>
        <taxon>Lactobacillaceae</taxon>
        <taxon>Limosilactobacillus</taxon>
    </lineage>
</organism>
<keyword evidence="3" id="KW-1185">Reference proteome</keyword>
<keyword evidence="1" id="KW-0812">Transmembrane</keyword>
<name>A0ABR8PD90_9LACO</name>
<feature type="transmembrane region" description="Helical" evidence="1">
    <location>
        <begin position="310"/>
        <end position="329"/>
    </location>
</feature>
<protein>
    <recommendedName>
        <fullName evidence="4">Membrane protein 6-pyruvoyl-tetrahydropterin synthase-related domain-containing protein</fullName>
    </recommendedName>
</protein>
<keyword evidence="1" id="KW-1133">Transmembrane helix</keyword>
<proteinExistence type="predicted"/>
<feature type="transmembrane region" description="Helical" evidence="1">
    <location>
        <begin position="228"/>
        <end position="248"/>
    </location>
</feature>
<evidence type="ECO:0000313" key="3">
    <source>
        <dbReference type="Proteomes" id="UP000616837"/>
    </source>
</evidence>
<feature type="transmembrane region" description="Helical" evidence="1">
    <location>
        <begin position="130"/>
        <end position="148"/>
    </location>
</feature>
<dbReference type="Proteomes" id="UP000616837">
    <property type="component" value="Unassembled WGS sequence"/>
</dbReference>
<evidence type="ECO:0008006" key="4">
    <source>
        <dbReference type="Google" id="ProtNLM"/>
    </source>
</evidence>